<name>L0D8I8_SINAD</name>
<sequence>MFRSDACWMVNACQYQPEFCSPKKERKPLGTMMETFFFFWLLVAAPF</sequence>
<protein>
    <submittedName>
        <fullName evidence="1">Uncharacterized protein</fullName>
    </submittedName>
</protein>
<dbReference type="STRING" id="886293.Sinac_1151"/>
<dbReference type="EMBL" id="CP003364">
    <property type="protein sequence ID" value="AGA25547.1"/>
    <property type="molecule type" value="Genomic_DNA"/>
</dbReference>
<dbReference type="HOGENOM" id="CLU_3173214_0_0_0"/>
<proteinExistence type="predicted"/>
<dbReference type="KEGG" id="saci:Sinac_1151"/>
<evidence type="ECO:0000313" key="1">
    <source>
        <dbReference type="EMBL" id="AGA25547.1"/>
    </source>
</evidence>
<keyword evidence="2" id="KW-1185">Reference proteome</keyword>
<organism evidence="1 2">
    <name type="scientific">Singulisphaera acidiphila (strain ATCC BAA-1392 / DSM 18658 / VKM B-2454 / MOB10)</name>
    <dbReference type="NCBI Taxonomy" id="886293"/>
    <lineage>
        <taxon>Bacteria</taxon>
        <taxon>Pseudomonadati</taxon>
        <taxon>Planctomycetota</taxon>
        <taxon>Planctomycetia</taxon>
        <taxon>Isosphaerales</taxon>
        <taxon>Isosphaeraceae</taxon>
        <taxon>Singulisphaera</taxon>
    </lineage>
</organism>
<reference evidence="1 2" key="1">
    <citation type="submission" date="2012-02" db="EMBL/GenBank/DDBJ databases">
        <title>Complete sequence of chromosome of Singulisphaera acidiphila DSM 18658.</title>
        <authorList>
            <consortium name="US DOE Joint Genome Institute (JGI-PGF)"/>
            <person name="Lucas S."/>
            <person name="Copeland A."/>
            <person name="Lapidus A."/>
            <person name="Glavina del Rio T."/>
            <person name="Dalin E."/>
            <person name="Tice H."/>
            <person name="Bruce D."/>
            <person name="Goodwin L."/>
            <person name="Pitluck S."/>
            <person name="Peters L."/>
            <person name="Ovchinnikova G."/>
            <person name="Chertkov O."/>
            <person name="Kyrpides N."/>
            <person name="Mavromatis K."/>
            <person name="Ivanova N."/>
            <person name="Brettin T."/>
            <person name="Detter J.C."/>
            <person name="Han C."/>
            <person name="Larimer F."/>
            <person name="Land M."/>
            <person name="Hauser L."/>
            <person name="Markowitz V."/>
            <person name="Cheng J.-F."/>
            <person name="Hugenholtz P."/>
            <person name="Woyke T."/>
            <person name="Wu D."/>
            <person name="Tindall B."/>
            <person name="Pomrenke H."/>
            <person name="Brambilla E."/>
            <person name="Klenk H.-P."/>
            <person name="Eisen J.A."/>
        </authorList>
    </citation>
    <scope>NUCLEOTIDE SEQUENCE [LARGE SCALE GENOMIC DNA]</scope>
    <source>
        <strain evidence="2">ATCC BAA-1392 / DSM 18658 / VKM B-2454 / MOB10</strain>
    </source>
</reference>
<accession>L0D8I8</accession>
<dbReference type="AlphaFoldDB" id="L0D8I8"/>
<dbReference type="Proteomes" id="UP000010798">
    <property type="component" value="Chromosome"/>
</dbReference>
<dbReference type="RefSeq" id="WP_015244723.1">
    <property type="nucleotide sequence ID" value="NC_019892.1"/>
</dbReference>
<evidence type="ECO:0000313" key="2">
    <source>
        <dbReference type="Proteomes" id="UP000010798"/>
    </source>
</evidence>
<gene>
    <name evidence="1" type="ordered locus">Sinac_1151</name>
</gene>